<keyword evidence="1" id="KW-0472">Membrane</keyword>
<proteinExistence type="predicted"/>
<protein>
    <submittedName>
        <fullName evidence="2">Uncharacterized protein</fullName>
    </submittedName>
</protein>
<reference evidence="2" key="1">
    <citation type="submission" date="2019-08" db="EMBL/GenBank/DDBJ databases">
        <authorList>
            <person name="Kucharzyk K."/>
            <person name="Murdoch R.W."/>
            <person name="Higgins S."/>
            <person name="Loffler F."/>
        </authorList>
    </citation>
    <scope>NUCLEOTIDE SEQUENCE</scope>
</reference>
<dbReference type="EMBL" id="VSSQ01004524">
    <property type="protein sequence ID" value="MPM25557.1"/>
    <property type="molecule type" value="Genomic_DNA"/>
</dbReference>
<gene>
    <name evidence="2" type="ORF">SDC9_72053</name>
</gene>
<name>A0A644YBJ9_9ZZZZ</name>
<organism evidence="2">
    <name type="scientific">bioreactor metagenome</name>
    <dbReference type="NCBI Taxonomy" id="1076179"/>
    <lineage>
        <taxon>unclassified sequences</taxon>
        <taxon>metagenomes</taxon>
        <taxon>ecological metagenomes</taxon>
    </lineage>
</organism>
<sequence>MISHENYMERIVDYYDGKLSQSEKDALMVFLEEHPDLYEEFLVFGESMPEAADEESVKAPASLIGRLKDIPENVFVLSEEMLVAYAEGDLDAYTFRQVEKALEQNPERKNDLKIFTAARFEADNAVEFPYKNRLYKKETIAISFRRILYYTSAAAAILLLAFFLRPATVTESGIQSGSHSIAHVTFTSENISGITNGNPENNTGFNSANNNLVALTTGNNSNQDREAFENIAPLAPRVAGPLKEIPVSNTENISDTDNEYLAIYRMIEQKNSVSDDNTMATGTLTAWKDWGKGFLSGKSSVKDTPADITLRDVAEFSFTNISRFATENLALNQKEK</sequence>
<dbReference type="AlphaFoldDB" id="A0A644YBJ9"/>
<evidence type="ECO:0000313" key="2">
    <source>
        <dbReference type="EMBL" id="MPM25557.1"/>
    </source>
</evidence>
<keyword evidence="1" id="KW-1133">Transmembrane helix</keyword>
<evidence type="ECO:0000256" key="1">
    <source>
        <dbReference type="SAM" id="Phobius"/>
    </source>
</evidence>
<comment type="caution">
    <text evidence="2">The sequence shown here is derived from an EMBL/GenBank/DDBJ whole genome shotgun (WGS) entry which is preliminary data.</text>
</comment>
<feature type="transmembrane region" description="Helical" evidence="1">
    <location>
        <begin position="147"/>
        <end position="164"/>
    </location>
</feature>
<accession>A0A644YBJ9</accession>
<keyword evidence="1" id="KW-0812">Transmembrane</keyword>